<dbReference type="RefSeq" id="WP_166411101.1">
    <property type="nucleotide sequence ID" value="NZ_CP049869.1"/>
</dbReference>
<proteinExistence type="predicted"/>
<sequence>MFVSIRSALLVLAALSASSVAPAQVRSAPEPLIPVTSATLPVTVEPQPLVIERSEPQSDSVEIDDDAPAIKPQGISQAWLRNCAAPMPAAASWSA</sequence>
<name>A0A6G7YPN4_9SPHN</name>
<keyword evidence="1" id="KW-0732">Signal</keyword>
<protein>
    <submittedName>
        <fullName evidence="2">Uncharacterized protein</fullName>
    </submittedName>
</protein>
<reference evidence="2 3" key="1">
    <citation type="submission" date="2020-03" db="EMBL/GenBank/DDBJ databases">
        <title>Sphingomonas sp. nov., isolated from fish.</title>
        <authorList>
            <person name="Hyun D.-W."/>
            <person name="Bae J.-W."/>
        </authorList>
    </citation>
    <scope>NUCLEOTIDE SEQUENCE [LARGE SCALE GENOMIC DNA]</scope>
    <source>
        <strain evidence="2 3">HDW15B</strain>
    </source>
</reference>
<feature type="chain" id="PRO_5026135050" evidence="1">
    <location>
        <begin position="24"/>
        <end position="95"/>
    </location>
</feature>
<gene>
    <name evidence="2" type="ORF">G7077_07170</name>
</gene>
<dbReference type="EMBL" id="CP049869">
    <property type="protein sequence ID" value="QIK78708.1"/>
    <property type="molecule type" value="Genomic_DNA"/>
</dbReference>
<dbReference type="Proteomes" id="UP000503222">
    <property type="component" value="Chromosome"/>
</dbReference>
<keyword evidence="3" id="KW-1185">Reference proteome</keyword>
<accession>A0A6G7YPN4</accession>
<dbReference type="KEGG" id="spii:G7077_07170"/>
<organism evidence="2 3">
    <name type="scientific">Sphingomonas piscis</name>
    <dbReference type="NCBI Taxonomy" id="2714943"/>
    <lineage>
        <taxon>Bacteria</taxon>
        <taxon>Pseudomonadati</taxon>
        <taxon>Pseudomonadota</taxon>
        <taxon>Alphaproteobacteria</taxon>
        <taxon>Sphingomonadales</taxon>
        <taxon>Sphingomonadaceae</taxon>
        <taxon>Sphingomonas</taxon>
    </lineage>
</organism>
<evidence type="ECO:0000313" key="2">
    <source>
        <dbReference type="EMBL" id="QIK78708.1"/>
    </source>
</evidence>
<evidence type="ECO:0000256" key="1">
    <source>
        <dbReference type="SAM" id="SignalP"/>
    </source>
</evidence>
<evidence type="ECO:0000313" key="3">
    <source>
        <dbReference type="Proteomes" id="UP000503222"/>
    </source>
</evidence>
<feature type="signal peptide" evidence="1">
    <location>
        <begin position="1"/>
        <end position="23"/>
    </location>
</feature>
<dbReference type="AlphaFoldDB" id="A0A6G7YPN4"/>